<reference evidence="2 3" key="1">
    <citation type="journal article" date="2019" name="Int. J. Syst. Evol. Microbiol.">
        <title>The Global Catalogue of Microorganisms (GCM) 10K type strain sequencing project: providing services to taxonomists for standard genome sequencing and annotation.</title>
        <authorList>
            <consortium name="The Broad Institute Genomics Platform"/>
            <consortium name="The Broad Institute Genome Sequencing Center for Infectious Disease"/>
            <person name="Wu L."/>
            <person name="Ma J."/>
        </authorList>
    </citation>
    <scope>NUCLEOTIDE SEQUENCE [LARGE SCALE GENOMIC DNA]</scope>
    <source>
        <strain evidence="2 3">JCM 12389</strain>
    </source>
</reference>
<comment type="caution">
    <text evidence="2">The sequence shown here is derived from an EMBL/GenBank/DDBJ whole genome shotgun (WGS) entry which is preliminary data.</text>
</comment>
<evidence type="ECO:0000313" key="2">
    <source>
        <dbReference type="EMBL" id="GAA0487059.1"/>
    </source>
</evidence>
<keyword evidence="3" id="KW-1185">Reference proteome</keyword>
<evidence type="ECO:0000313" key="3">
    <source>
        <dbReference type="Proteomes" id="UP001500880"/>
    </source>
</evidence>
<dbReference type="PANTHER" id="PTHR12788:SF10">
    <property type="entry name" value="PROTEIN-TYROSINE SULFOTRANSFERASE"/>
    <property type="match status" value="1"/>
</dbReference>
<dbReference type="Gene3D" id="3.40.50.300">
    <property type="entry name" value="P-loop containing nucleotide triphosphate hydrolases"/>
    <property type="match status" value="1"/>
</dbReference>
<protein>
    <submittedName>
        <fullName evidence="2">Sulfotransferase</fullName>
    </submittedName>
</protein>
<dbReference type="InterPro" id="IPR026634">
    <property type="entry name" value="TPST-like"/>
</dbReference>
<dbReference type="PANTHER" id="PTHR12788">
    <property type="entry name" value="PROTEIN-TYROSINE SULFOTRANSFERASE 2"/>
    <property type="match status" value="1"/>
</dbReference>
<dbReference type="RefSeq" id="WP_343838438.1">
    <property type="nucleotide sequence ID" value="NZ_BAAADO010000002.1"/>
</dbReference>
<sequence>MKSRIQKTVKKHYGNHPSLYTMYDWSTDLKNILKRSHKINHSEHFNPFFIVGSGRSGNTLFRSMLSQKDEIVIPPESFVLGEAIRKYKMYRYMEWEDLCGVFCAVFERHHGFPRWGMDIREFYKEAIKIERKNRNLEFLIHSFYSFYGRENKETFTRWGDKTPINTFSLKLIDKVFPDSQFIHMIRDARDVVSSYIKAGLYQDAEGASQRWINSINTAQKFGKKVGSNRYMEVYYEELVRNPEPVLRQVCEFLGIEFEESMLHHVEGVDQLKDTRLSHHTNLYKPVNPSSIGKWKKNLSEEQQQVVEQYCRELMENMGYTWGQSPTALEN</sequence>
<dbReference type="EMBL" id="BAAADO010000002">
    <property type="protein sequence ID" value="GAA0487059.1"/>
    <property type="molecule type" value="Genomic_DNA"/>
</dbReference>
<dbReference type="Proteomes" id="UP001500880">
    <property type="component" value="Unassembled WGS sequence"/>
</dbReference>
<proteinExistence type="predicted"/>
<dbReference type="SUPFAM" id="SSF52540">
    <property type="entry name" value="P-loop containing nucleoside triphosphate hydrolases"/>
    <property type="match status" value="1"/>
</dbReference>
<organism evidence="2 3">
    <name type="scientific">Salinibacillus aidingensis</name>
    <dbReference type="NCBI Taxonomy" id="237684"/>
    <lineage>
        <taxon>Bacteria</taxon>
        <taxon>Bacillati</taxon>
        <taxon>Bacillota</taxon>
        <taxon>Bacilli</taxon>
        <taxon>Bacillales</taxon>
        <taxon>Bacillaceae</taxon>
        <taxon>Salinibacillus</taxon>
    </lineage>
</organism>
<name>A0ABN1AZR2_9BACI</name>
<evidence type="ECO:0000256" key="1">
    <source>
        <dbReference type="ARBA" id="ARBA00022679"/>
    </source>
</evidence>
<gene>
    <name evidence="2" type="ORF">GCM10008986_10630</name>
</gene>
<keyword evidence="1" id="KW-0808">Transferase</keyword>
<dbReference type="Pfam" id="PF13469">
    <property type="entry name" value="Sulfotransfer_3"/>
    <property type="match status" value="1"/>
</dbReference>
<accession>A0ABN1AZR2</accession>
<dbReference type="InterPro" id="IPR027417">
    <property type="entry name" value="P-loop_NTPase"/>
</dbReference>